<proteinExistence type="predicted"/>
<gene>
    <name evidence="1" type="ORF">LCGC14_3029080</name>
</gene>
<feature type="non-terminal residue" evidence="1">
    <location>
        <position position="42"/>
    </location>
</feature>
<sequence>MASLSKENYNPEEYLLDTLNNLDIGFVKVSNDGTILNHNLTF</sequence>
<accession>A0A0F8WSU1</accession>
<organism evidence="1">
    <name type="scientific">marine sediment metagenome</name>
    <dbReference type="NCBI Taxonomy" id="412755"/>
    <lineage>
        <taxon>unclassified sequences</taxon>
        <taxon>metagenomes</taxon>
        <taxon>ecological metagenomes</taxon>
    </lineage>
</organism>
<comment type="caution">
    <text evidence="1">The sequence shown here is derived from an EMBL/GenBank/DDBJ whole genome shotgun (WGS) entry which is preliminary data.</text>
</comment>
<name>A0A0F8WSU1_9ZZZZ</name>
<evidence type="ECO:0008006" key="2">
    <source>
        <dbReference type="Google" id="ProtNLM"/>
    </source>
</evidence>
<dbReference type="EMBL" id="LAZR01063202">
    <property type="protein sequence ID" value="KKK59967.1"/>
    <property type="molecule type" value="Genomic_DNA"/>
</dbReference>
<reference evidence="1" key="1">
    <citation type="journal article" date="2015" name="Nature">
        <title>Complex archaea that bridge the gap between prokaryotes and eukaryotes.</title>
        <authorList>
            <person name="Spang A."/>
            <person name="Saw J.H."/>
            <person name="Jorgensen S.L."/>
            <person name="Zaremba-Niedzwiedzka K."/>
            <person name="Martijn J."/>
            <person name="Lind A.E."/>
            <person name="van Eijk R."/>
            <person name="Schleper C."/>
            <person name="Guy L."/>
            <person name="Ettema T.J."/>
        </authorList>
    </citation>
    <scope>NUCLEOTIDE SEQUENCE</scope>
</reference>
<dbReference type="AlphaFoldDB" id="A0A0F8WSU1"/>
<evidence type="ECO:0000313" key="1">
    <source>
        <dbReference type="EMBL" id="KKK59967.1"/>
    </source>
</evidence>
<protein>
    <recommendedName>
        <fullName evidence="2">PAS domain-containing protein</fullName>
    </recommendedName>
</protein>